<accession>A0AAU8IJT2</accession>
<dbReference type="RefSeq" id="WP_353949433.1">
    <property type="nucleotide sequence ID" value="NZ_CP159510.1"/>
</dbReference>
<protein>
    <submittedName>
        <fullName evidence="2">Stage III sporulation protein AF</fullName>
    </submittedName>
</protein>
<reference evidence="2" key="1">
    <citation type="submission" date="2024-06" db="EMBL/GenBank/DDBJ databases">
        <authorList>
            <person name="Fan A."/>
            <person name="Zhang F.Y."/>
            <person name="Zhang L."/>
        </authorList>
    </citation>
    <scope>NUCLEOTIDE SEQUENCE</scope>
    <source>
        <strain evidence="2">Y61</strain>
    </source>
</reference>
<dbReference type="Pfam" id="PF09581">
    <property type="entry name" value="Spore_III_AF"/>
    <property type="match status" value="1"/>
</dbReference>
<feature type="region of interest" description="Disordered" evidence="1">
    <location>
        <begin position="85"/>
        <end position="104"/>
    </location>
</feature>
<sequence>MIRDIGSSEIGKEIKNETALQKKDIEEGQAAYIQEQVAVQLKSRVQEELIETYGVQIHHINLSVEQSKNREVSISSAEVFLEQADPEKNHTATGGEHEQPVRPIEEVTVAVEPKDTSDSGSGQESVDNSRILSFLAGRWEMDKKFISLRMEGGT</sequence>
<proteinExistence type="predicted"/>
<organism evidence="2">
    <name type="scientific">Sporolactobacillus sp. Y61</name>
    <dbReference type="NCBI Taxonomy" id="3160863"/>
    <lineage>
        <taxon>Bacteria</taxon>
        <taxon>Bacillati</taxon>
        <taxon>Bacillota</taxon>
        <taxon>Bacilli</taxon>
        <taxon>Bacillales</taxon>
        <taxon>Sporolactobacillaceae</taxon>
        <taxon>Sporolactobacillus</taxon>
    </lineage>
</organism>
<evidence type="ECO:0000256" key="1">
    <source>
        <dbReference type="SAM" id="MobiDB-lite"/>
    </source>
</evidence>
<evidence type="ECO:0000313" key="2">
    <source>
        <dbReference type="EMBL" id="XCJ18414.1"/>
    </source>
</evidence>
<dbReference type="InterPro" id="IPR014245">
    <property type="entry name" value="Spore_III_AF"/>
</dbReference>
<dbReference type="AlphaFoldDB" id="A0AAU8IJT2"/>
<gene>
    <name evidence="2" type="ORF">ABNN70_12190</name>
</gene>
<name>A0AAU8IJT2_9BACL</name>
<dbReference type="EMBL" id="CP159510">
    <property type="protein sequence ID" value="XCJ18414.1"/>
    <property type="molecule type" value="Genomic_DNA"/>
</dbReference>